<dbReference type="OrthoDB" id="9806127at2"/>
<keyword evidence="6 7" id="KW-0472">Membrane</keyword>
<evidence type="ECO:0000256" key="6">
    <source>
        <dbReference type="ARBA" id="ARBA00023136"/>
    </source>
</evidence>
<feature type="domain" description="ABC transmembrane type-1" evidence="9">
    <location>
        <begin position="49"/>
        <end position="331"/>
    </location>
</feature>
<feature type="transmembrane region" description="Helical" evidence="7">
    <location>
        <begin position="167"/>
        <end position="184"/>
    </location>
</feature>
<dbReference type="InterPro" id="IPR003439">
    <property type="entry name" value="ABC_transporter-like_ATP-bd"/>
</dbReference>
<proteinExistence type="predicted"/>
<dbReference type="HOGENOM" id="CLU_000604_84_3_11"/>
<feature type="domain" description="ABC transporter" evidence="8">
    <location>
        <begin position="364"/>
        <end position="580"/>
    </location>
</feature>
<dbReference type="InterPro" id="IPR039421">
    <property type="entry name" value="Type_1_exporter"/>
</dbReference>
<protein>
    <submittedName>
        <fullName evidence="10">ABC transporter related protein</fullName>
    </submittedName>
</protein>
<dbReference type="SUPFAM" id="SSF90123">
    <property type="entry name" value="ABC transporter transmembrane region"/>
    <property type="match status" value="1"/>
</dbReference>
<keyword evidence="11" id="KW-1185">Reference proteome</keyword>
<feature type="transmembrane region" description="Helical" evidence="7">
    <location>
        <begin position="44"/>
        <end position="64"/>
    </location>
</feature>
<dbReference type="RefSeq" id="WP_012834832.1">
    <property type="nucleotide sequence ID" value="NC_013441.1"/>
</dbReference>
<name>D0LB23_GORB4</name>
<keyword evidence="3" id="KW-0547">Nucleotide-binding</keyword>
<dbReference type="GO" id="GO:0015421">
    <property type="term" value="F:ABC-type oligopeptide transporter activity"/>
    <property type="evidence" value="ECO:0007669"/>
    <property type="project" value="TreeGrafter"/>
</dbReference>
<dbReference type="KEGG" id="gbr:Gbro_3110"/>
<feature type="transmembrane region" description="Helical" evidence="7">
    <location>
        <begin position="270"/>
        <end position="294"/>
    </location>
</feature>
<dbReference type="Pfam" id="PF00664">
    <property type="entry name" value="ABC_membrane"/>
    <property type="match status" value="1"/>
</dbReference>
<sequence>MAEFRARLAALLHPQADTRPIVEISAGMTLLDVIRQFWPRLRPLRWWLALGLALLVAAPFIAVAEITLFRKLVDDVLVPADPHPLLWIALAYIGLNLLGALVDSADDYLGTWVSQTFLTGLRRDTFAHVLALAPHRLDRHRLGDVLSRLTSDIAAVESFMVGQLTRGVGQVCTLVVYLVALFWMQWQLALASLVVIPFFWWAARHFADLTKSVSRERRRRAGSLGSITEECLGNAALVQRYGMMRQAVADYDRQNRAIMSAELTGSRVRALFLPLVDLLELIGILAVIGLGVWALSTDRLTLGGVLAFLTLLGRCYRPIRDLGDLLPSLFAASAGVERVRELLDEPEVVDRPGATDLPRGRHRVVVDDVSTRYPDTTRDALSDLSFTVEPGERVALIGTSGSGKTTVARLLDGTPAPASGRVLLGRHDIASLTHASVRASVTTVMQETLLMDATVAENIAFARPDATRAEIELAARRADAHDFIVGLPSGYDTRIGQRGRLLSGGQRQRLSMARALLHGGDLMILDEPTTGLDPAAAHRLMSTLCDQRDRTWLILTHDPVVLAYVDRVVTLPSESLAESVR</sequence>
<dbReference type="Gene3D" id="1.20.1560.10">
    <property type="entry name" value="ABC transporter type 1, transmembrane domain"/>
    <property type="match status" value="1"/>
</dbReference>
<keyword evidence="2 7" id="KW-0812">Transmembrane</keyword>
<dbReference type="InterPro" id="IPR003593">
    <property type="entry name" value="AAA+_ATPase"/>
</dbReference>
<feature type="transmembrane region" description="Helical" evidence="7">
    <location>
        <begin position="84"/>
        <end position="102"/>
    </location>
</feature>
<keyword evidence="5 7" id="KW-1133">Transmembrane helix</keyword>
<dbReference type="Gene3D" id="3.40.50.300">
    <property type="entry name" value="P-loop containing nucleotide triphosphate hydrolases"/>
    <property type="match status" value="1"/>
</dbReference>
<dbReference type="PROSITE" id="PS50929">
    <property type="entry name" value="ABC_TM1F"/>
    <property type="match status" value="1"/>
</dbReference>
<dbReference type="AlphaFoldDB" id="D0LB23"/>
<evidence type="ECO:0000313" key="10">
    <source>
        <dbReference type="EMBL" id="ACY22316.1"/>
    </source>
</evidence>
<dbReference type="InterPro" id="IPR036640">
    <property type="entry name" value="ABC1_TM_sf"/>
</dbReference>
<dbReference type="PROSITE" id="PS50893">
    <property type="entry name" value="ABC_TRANSPORTER_2"/>
    <property type="match status" value="1"/>
</dbReference>
<dbReference type="eggNOG" id="COG1132">
    <property type="taxonomic scope" value="Bacteria"/>
</dbReference>
<evidence type="ECO:0000256" key="2">
    <source>
        <dbReference type="ARBA" id="ARBA00022692"/>
    </source>
</evidence>
<feature type="transmembrane region" description="Helical" evidence="7">
    <location>
        <begin position="190"/>
        <end position="210"/>
    </location>
</feature>
<dbReference type="PROSITE" id="PS00211">
    <property type="entry name" value="ABC_TRANSPORTER_1"/>
    <property type="match status" value="1"/>
</dbReference>
<dbReference type="InterPro" id="IPR017871">
    <property type="entry name" value="ABC_transporter-like_CS"/>
</dbReference>
<dbReference type="CDD" id="cd18564">
    <property type="entry name" value="ABC_6TM_exporter_like"/>
    <property type="match status" value="1"/>
</dbReference>
<dbReference type="STRING" id="526226.Gbro_3110"/>
<dbReference type="GO" id="GO:0005886">
    <property type="term" value="C:plasma membrane"/>
    <property type="evidence" value="ECO:0007669"/>
    <property type="project" value="UniProtKB-SubCell"/>
</dbReference>
<evidence type="ECO:0000256" key="5">
    <source>
        <dbReference type="ARBA" id="ARBA00022989"/>
    </source>
</evidence>
<dbReference type="GO" id="GO:0005524">
    <property type="term" value="F:ATP binding"/>
    <property type="evidence" value="ECO:0007669"/>
    <property type="project" value="UniProtKB-KW"/>
</dbReference>
<dbReference type="GO" id="GO:0016887">
    <property type="term" value="F:ATP hydrolysis activity"/>
    <property type="evidence" value="ECO:0007669"/>
    <property type="project" value="InterPro"/>
</dbReference>
<dbReference type="Proteomes" id="UP000001219">
    <property type="component" value="Chromosome"/>
</dbReference>
<keyword evidence="4" id="KW-0067">ATP-binding</keyword>
<evidence type="ECO:0000256" key="4">
    <source>
        <dbReference type="ARBA" id="ARBA00022840"/>
    </source>
</evidence>
<evidence type="ECO:0000256" key="3">
    <source>
        <dbReference type="ARBA" id="ARBA00022741"/>
    </source>
</evidence>
<reference evidence="11" key="1">
    <citation type="submission" date="2009-10" db="EMBL/GenBank/DDBJ databases">
        <title>The complete chromosome of Gordonia bronchialis DSM 43247.</title>
        <authorList>
            <consortium name="US DOE Joint Genome Institute (JGI-PGF)"/>
            <person name="Lucas S."/>
            <person name="Copeland A."/>
            <person name="Lapidus A."/>
            <person name="Glavina del Rio T."/>
            <person name="Dalin E."/>
            <person name="Tice H."/>
            <person name="Bruce D."/>
            <person name="Goodwin L."/>
            <person name="Pitluck S."/>
            <person name="Kyrpides N."/>
            <person name="Mavromatis K."/>
            <person name="Ivanova N."/>
            <person name="Ovchinnikova G."/>
            <person name="Saunders E."/>
            <person name="Brettin T."/>
            <person name="Detter J.C."/>
            <person name="Han C."/>
            <person name="Larimer F."/>
            <person name="Land M."/>
            <person name="Hauser L."/>
            <person name="Markowitz V."/>
            <person name="Cheng J.-F."/>
            <person name="Hugenholtz P."/>
            <person name="Woyke T."/>
            <person name="Wu D."/>
            <person name="Jando M."/>
            <person name="Schneider S."/>
            <person name="Goeker M."/>
            <person name="Klenk H.-P."/>
            <person name="Eisen J.A."/>
        </authorList>
    </citation>
    <scope>NUCLEOTIDE SEQUENCE [LARGE SCALE GENOMIC DNA]</scope>
    <source>
        <strain evidence="11">ATCC 25592 / DSM 43247 / BCRC 13721 / JCM 3198 / KCTC 3076 / NBRC 16047 / NCTC 10667</strain>
    </source>
</reference>
<reference evidence="10 11" key="2">
    <citation type="journal article" date="2010" name="Stand. Genomic Sci.">
        <title>Complete genome sequence of Gordonia bronchialis type strain (3410).</title>
        <authorList>
            <person name="Ivanova N."/>
            <person name="Sikorski J."/>
            <person name="Jando M."/>
            <person name="Lapidus A."/>
            <person name="Nolan M."/>
            <person name="Lucas S."/>
            <person name="Del Rio T.G."/>
            <person name="Tice H."/>
            <person name="Copeland A."/>
            <person name="Cheng J.F."/>
            <person name="Chen F."/>
            <person name="Bruce D."/>
            <person name="Goodwin L."/>
            <person name="Pitluck S."/>
            <person name="Mavromatis K."/>
            <person name="Ovchinnikova G."/>
            <person name="Pati A."/>
            <person name="Chen A."/>
            <person name="Palaniappan K."/>
            <person name="Land M."/>
            <person name="Hauser L."/>
            <person name="Chang Y.J."/>
            <person name="Jeffries C.D."/>
            <person name="Chain P."/>
            <person name="Saunders E."/>
            <person name="Han C."/>
            <person name="Detter J.C."/>
            <person name="Brettin T."/>
            <person name="Rohde M."/>
            <person name="Goker M."/>
            <person name="Bristow J."/>
            <person name="Eisen J.A."/>
            <person name="Markowitz V."/>
            <person name="Hugenholtz P."/>
            <person name="Klenk H.P."/>
            <person name="Kyrpides N.C."/>
        </authorList>
    </citation>
    <scope>NUCLEOTIDE SEQUENCE [LARGE SCALE GENOMIC DNA]</scope>
    <source>
        <strain evidence="11">ATCC 25592 / DSM 43247 / BCRC 13721 / JCM 3198 / KCTC 3076 / NBRC 16047 / NCTC 10667</strain>
    </source>
</reference>
<dbReference type="SMART" id="SM00382">
    <property type="entry name" value="AAA"/>
    <property type="match status" value="1"/>
</dbReference>
<dbReference type="InterPro" id="IPR011527">
    <property type="entry name" value="ABC1_TM_dom"/>
</dbReference>
<evidence type="ECO:0000259" key="8">
    <source>
        <dbReference type="PROSITE" id="PS50893"/>
    </source>
</evidence>
<comment type="subcellular location">
    <subcellularLocation>
        <location evidence="1">Cell membrane</location>
        <topology evidence="1">Multi-pass membrane protein</topology>
    </subcellularLocation>
</comment>
<evidence type="ECO:0000256" key="7">
    <source>
        <dbReference type="SAM" id="Phobius"/>
    </source>
</evidence>
<dbReference type="PANTHER" id="PTHR43394">
    <property type="entry name" value="ATP-DEPENDENT PERMEASE MDL1, MITOCHONDRIAL"/>
    <property type="match status" value="1"/>
</dbReference>
<dbReference type="SUPFAM" id="SSF52540">
    <property type="entry name" value="P-loop containing nucleoside triphosphate hydrolases"/>
    <property type="match status" value="1"/>
</dbReference>
<dbReference type="PANTHER" id="PTHR43394:SF1">
    <property type="entry name" value="ATP-BINDING CASSETTE SUB-FAMILY B MEMBER 10, MITOCHONDRIAL"/>
    <property type="match status" value="1"/>
</dbReference>
<organism evidence="10 11">
    <name type="scientific">Gordonia bronchialis (strain ATCC 25592 / DSM 43247 / BCRC 13721 / JCM 3198 / KCTC 3076 / NBRC 16047 / NCTC 10667)</name>
    <name type="common">Rhodococcus bronchialis</name>
    <dbReference type="NCBI Taxonomy" id="526226"/>
    <lineage>
        <taxon>Bacteria</taxon>
        <taxon>Bacillati</taxon>
        <taxon>Actinomycetota</taxon>
        <taxon>Actinomycetes</taxon>
        <taxon>Mycobacteriales</taxon>
        <taxon>Gordoniaceae</taxon>
        <taxon>Gordonia</taxon>
    </lineage>
</organism>
<evidence type="ECO:0000259" key="9">
    <source>
        <dbReference type="PROSITE" id="PS50929"/>
    </source>
</evidence>
<dbReference type="Pfam" id="PF00005">
    <property type="entry name" value="ABC_tran"/>
    <property type="match status" value="1"/>
</dbReference>
<dbReference type="InterPro" id="IPR027417">
    <property type="entry name" value="P-loop_NTPase"/>
</dbReference>
<evidence type="ECO:0000313" key="11">
    <source>
        <dbReference type="Proteomes" id="UP000001219"/>
    </source>
</evidence>
<accession>D0LB23</accession>
<dbReference type="EMBL" id="CP001802">
    <property type="protein sequence ID" value="ACY22316.1"/>
    <property type="molecule type" value="Genomic_DNA"/>
</dbReference>
<gene>
    <name evidence="10" type="ordered locus">Gbro_3110</name>
</gene>
<evidence type="ECO:0000256" key="1">
    <source>
        <dbReference type="ARBA" id="ARBA00004651"/>
    </source>
</evidence>